<dbReference type="PROSITE" id="PS50893">
    <property type="entry name" value="ABC_TRANSPORTER_2"/>
    <property type="match status" value="1"/>
</dbReference>
<dbReference type="OrthoDB" id="9782239at2"/>
<dbReference type="SUPFAM" id="SSF53850">
    <property type="entry name" value="Periplasmic binding protein-like II"/>
    <property type="match status" value="1"/>
</dbReference>
<dbReference type="NCBIfam" id="TIGR01726">
    <property type="entry name" value="HEQRo_perm_3TM"/>
    <property type="match status" value="1"/>
</dbReference>
<keyword evidence="10 11" id="KW-0472">Membrane</keyword>
<feature type="transmembrane region" description="Helical" evidence="11">
    <location>
        <begin position="381"/>
        <end position="402"/>
    </location>
</feature>
<evidence type="ECO:0000256" key="3">
    <source>
        <dbReference type="ARBA" id="ARBA00010072"/>
    </source>
</evidence>
<feature type="transmembrane region" description="Helical" evidence="11">
    <location>
        <begin position="12"/>
        <end position="35"/>
    </location>
</feature>
<dbReference type="InterPro" id="IPR000515">
    <property type="entry name" value="MetI-like"/>
</dbReference>
<dbReference type="Pfam" id="PF00005">
    <property type="entry name" value="ABC_tran"/>
    <property type="match status" value="1"/>
</dbReference>
<name>A0A0X3ANG0_9FLAO</name>
<dbReference type="InterPro" id="IPR050086">
    <property type="entry name" value="MetN_ABC_transporter-like"/>
</dbReference>
<feature type="transmembrane region" description="Helical" evidence="11">
    <location>
        <begin position="450"/>
        <end position="471"/>
    </location>
</feature>
<dbReference type="CDD" id="cd13530">
    <property type="entry name" value="PBP2_peptides_like"/>
    <property type="match status" value="1"/>
</dbReference>
<dbReference type="Pfam" id="PF00528">
    <property type="entry name" value="BPD_transp_1"/>
    <property type="match status" value="1"/>
</dbReference>
<protein>
    <submittedName>
        <fullName evidence="14">Polar amino acid transport system permease protein</fullName>
    </submittedName>
</protein>
<evidence type="ECO:0000256" key="5">
    <source>
        <dbReference type="ARBA" id="ARBA00022475"/>
    </source>
</evidence>
<dbReference type="SMART" id="SM00382">
    <property type="entry name" value="AAA"/>
    <property type="match status" value="1"/>
</dbReference>
<dbReference type="InterPro" id="IPR035906">
    <property type="entry name" value="MetI-like_sf"/>
</dbReference>
<keyword evidence="8" id="KW-0067">ATP-binding</keyword>
<evidence type="ECO:0000256" key="6">
    <source>
        <dbReference type="ARBA" id="ARBA00022692"/>
    </source>
</evidence>
<evidence type="ECO:0000313" key="14">
    <source>
        <dbReference type="EMBL" id="CVK15687.1"/>
    </source>
</evidence>
<dbReference type="GO" id="GO:0016887">
    <property type="term" value="F:ATP hydrolysis activity"/>
    <property type="evidence" value="ECO:0007669"/>
    <property type="project" value="InterPro"/>
</dbReference>
<dbReference type="CDD" id="cd03262">
    <property type="entry name" value="ABC_HisP_GlnQ"/>
    <property type="match status" value="1"/>
</dbReference>
<gene>
    <name evidence="14" type="ORF">Ga0061079_102238</name>
</gene>
<dbReference type="InterPro" id="IPR003593">
    <property type="entry name" value="AAA+_ATPase"/>
</dbReference>
<evidence type="ECO:0000256" key="11">
    <source>
        <dbReference type="RuleBase" id="RU363032"/>
    </source>
</evidence>
<dbReference type="SMART" id="SM00062">
    <property type="entry name" value="PBPb"/>
    <property type="match status" value="1"/>
</dbReference>
<keyword evidence="15" id="KW-1185">Reference proteome</keyword>
<evidence type="ECO:0000256" key="4">
    <source>
        <dbReference type="ARBA" id="ARBA00022448"/>
    </source>
</evidence>
<keyword evidence="5" id="KW-1003">Cell membrane</keyword>
<keyword evidence="7" id="KW-0547">Nucleotide-binding</keyword>
<dbReference type="GO" id="GO:0043190">
    <property type="term" value="C:ATP-binding cassette (ABC) transporter complex"/>
    <property type="evidence" value="ECO:0007669"/>
    <property type="project" value="InterPro"/>
</dbReference>
<evidence type="ECO:0000256" key="1">
    <source>
        <dbReference type="ARBA" id="ARBA00004429"/>
    </source>
</evidence>
<evidence type="ECO:0000259" key="13">
    <source>
        <dbReference type="PROSITE" id="PS50928"/>
    </source>
</evidence>
<feature type="domain" description="ABC transporter" evidence="12">
    <location>
        <begin position="548"/>
        <end position="789"/>
    </location>
</feature>
<sequence>MNNNLFKIDFLLPTVFFKYVCVLFFLICNTTYYYAQTLKKGELAVGIDLTYAPYAYLQGTPRGFDPDLMRLVGEKLNLKVVFKDTRIENIIIGLNADHYDVIASALYVNPQRAQQVLFLPYLQTGGVLVVRKEESYRPLSLQDLCGKKISSMKGAAWIPKLNEVTKNFCFKKNKQTIEIKEYPSAPEATQALLSKGVDVQYEDAAVAKMLVDKLGDKLEISTQEMIDPVLIGLAFKKENSTLKNQIAKVIQELRNSGEYQQLLDKYNLAYPSQELLNKYQWEGEAKLTPIKNGSFNWNYFKDQLFNTDFWKACVIVIELSSLTWCIGVVSGFFVALLGQCTFSFLRTISKSYIWFFRSLPLLVLLIFVYNLPQLWPKSSVLLSNPFISGLLALVLSETAYMAEIHRGALQAIPKGQYEAGKVLGLSYWGVMRIIIAPQTFKIALPALANQYVTIIKLTSLVSVISLTEILLVGQQLYTRNFLVMETLLAVAIYYILIVTIITWIINRFEEKFDVHKKNTDTDETIQVDYEKLKEYSNIKNKNEGKIALELKNVKKVFGNTLVLNDISLSVPWGKVISIIGPSGSGKSTLLRSINGLESIDTGDIEMGGLPFMFKNNNKIKKSNKKLQVLKIGMVFQSYNLFPHKTVLENVMLAPLYHKKNKDQELIRIHALAMLEKVGMLIHANKYPHQLSGGQQQRVAIARALAIQPSIMLFDEPTSALDPELVQEVLKVIKELSNEGMTMIIVTHEMKFAFEVSDRIVFMESGQIIYNEDPQQMKKTQDERLLKFIGNVALVEYNI</sequence>
<comment type="similarity">
    <text evidence="2">Belongs to the ABC transporter superfamily.</text>
</comment>
<dbReference type="GO" id="GO:0022857">
    <property type="term" value="F:transmembrane transporter activity"/>
    <property type="evidence" value="ECO:0007669"/>
    <property type="project" value="InterPro"/>
</dbReference>
<comment type="subcellular location">
    <subcellularLocation>
        <location evidence="1">Cell inner membrane</location>
        <topology evidence="1">Multi-pass membrane protein</topology>
    </subcellularLocation>
    <subcellularLocation>
        <location evidence="11">Cell membrane</location>
        <topology evidence="11">Multi-pass membrane protein</topology>
    </subcellularLocation>
</comment>
<dbReference type="AlphaFoldDB" id="A0A0X3ANG0"/>
<feature type="transmembrane region" description="Helical" evidence="11">
    <location>
        <begin position="352"/>
        <end position="369"/>
    </location>
</feature>
<evidence type="ECO:0000256" key="9">
    <source>
        <dbReference type="ARBA" id="ARBA00022989"/>
    </source>
</evidence>
<evidence type="ECO:0000256" key="2">
    <source>
        <dbReference type="ARBA" id="ARBA00005417"/>
    </source>
</evidence>
<dbReference type="PANTHER" id="PTHR43166:SF4">
    <property type="entry name" value="PHOSPHONATES IMPORT ATP-BINDING PROTEIN PHNC"/>
    <property type="match status" value="1"/>
</dbReference>
<evidence type="ECO:0000256" key="10">
    <source>
        <dbReference type="ARBA" id="ARBA00023136"/>
    </source>
</evidence>
<feature type="transmembrane region" description="Helical" evidence="11">
    <location>
        <begin position="483"/>
        <end position="505"/>
    </location>
</feature>
<dbReference type="Gene3D" id="1.10.3720.10">
    <property type="entry name" value="MetI-like"/>
    <property type="match status" value="1"/>
</dbReference>
<proteinExistence type="inferred from homology"/>
<comment type="similarity">
    <text evidence="3">Belongs to the binding-protein-dependent transport system permease family. HisMQ subfamily.</text>
</comment>
<dbReference type="CDD" id="cd06261">
    <property type="entry name" value="TM_PBP2"/>
    <property type="match status" value="1"/>
</dbReference>
<keyword evidence="6 11" id="KW-0812">Transmembrane</keyword>
<dbReference type="InterPro" id="IPR001638">
    <property type="entry name" value="Solute-binding_3/MltF_N"/>
</dbReference>
<accession>A0A0X3ANG0</accession>
<evidence type="ECO:0000259" key="12">
    <source>
        <dbReference type="PROSITE" id="PS50893"/>
    </source>
</evidence>
<dbReference type="GO" id="GO:0005524">
    <property type="term" value="F:ATP binding"/>
    <property type="evidence" value="ECO:0007669"/>
    <property type="project" value="UniProtKB-KW"/>
</dbReference>
<dbReference type="EMBL" id="FCOR01000002">
    <property type="protein sequence ID" value="CVK15687.1"/>
    <property type="molecule type" value="Genomic_DNA"/>
</dbReference>
<dbReference type="PANTHER" id="PTHR43166">
    <property type="entry name" value="AMINO ACID IMPORT ATP-BINDING PROTEIN"/>
    <property type="match status" value="1"/>
</dbReference>
<dbReference type="STRING" id="1586267.GCA_001418685_00518"/>
<dbReference type="PROSITE" id="PS50928">
    <property type="entry name" value="ABC_TM1"/>
    <property type="match status" value="1"/>
</dbReference>
<organism evidence="14 15">
    <name type="scientific">Apibacter mensalis</name>
    <dbReference type="NCBI Taxonomy" id="1586267"/>
    <lineage>
        <taxon>Bacteria</taxon>
        <taxon>Pseudomonadati</taxon>
        <taxon>Bacteroidota</taxon>
        <taxon>Flavobacteriia</taxon>
        <taxon>Flavobacteriales</taxon>
        <taxon>Weeksellaceae</taxon>
        <taxon>Apibacter</taxon>
    </lineage>
</organism>
<keyword evidence="9 11" id="KW-1133">Transmembrane helix</keyword>
<dbReference type="InterPro" id="IPR003439">
    <property type="entry name" value="ABC_transporter-like_ATP-bd"/>
</dbReference>
<dbReference type="Gene3D" id="3.40.50.300">
    <property type="entry name" value="P-loop containing nucleotide triphosphate hydrolases"/>
    <property type="match status" value="1"/>
</dbReference>
<keyword evidence="4 11" id="KW-0813">Transport</keyword>
<evidence type="ECO:0000256" key="7">
    <source>
        <dbReference type="ARBA" id="ARBA00022741"/>
    </source>
</evidence>
<dbReference type="SUPFAM" id="SSF161098">
    <property type="entry name" value="MetI-like"/>
    <property type="match status" value="1"/>
</dbReference>
<dbReference type="Gene3D" id="3.40.190.10">
    <property type="entry name" value="Periplasmic binding protein-like II"/>
    <property type="match status" value="2"/>
</dbReference>
<reference evidence="14 15" key="1">
    <citation type="submission" date="2016-01" db="EMBL/GenBank/DDBJ databases">
        <authorList>
            <person name="McClelland M."/>
            <person name="Jain A."/>
            <person name="Saraogi P."/>
            <person name="Mendelson R."/>
            <person name="Westerman R."/>
            <person name="SanMiguel P."/>
            <person name="Csonka L."/>
        </authorList>
    </citation>
    <scope>NUCLEOTIDE SEQUENCE [LARGE SCALE GENOMIC DNA]</scope>
    <source>
        <strain evidence="14 15">R-53146</strain>
    </source>
</reference>
<feature type="transmembrane region" description="Helical" evidence="11">
    <location>
        <begin position="321"/>
        <end position="345"/>
    </location>
</feature>
<dbReference type="Proteomes" id="UP000182761">
    <property type="component" value="Unassembled WGS sequence"/>
</dbReference>
<dbReference type="InterPro" id="IPR027417">
    <property type="entry name" value="P-loop_NTPase"/>
</dbReference>
<dbReference type="SUPFAM" id="SSF52540">
    <property type="entry name" value="P-loop containing nucleoside triphosphate hydrolases"/>
    <property type="match status" value="1"/>
</dbReference>
<evidence type="ECO:0000313" key="15">
    <source>
        <dbReference type="Proteomes" id="UP000182761"/>
    </source>
</evidence>
<evidence type="ECO:0000256" key="8">
    <source>
        <dbReference type="ARBA" id="ARBA00022840"/>
    </source>
</evidence>
<dbReference type="InterPro" id="IPR017871">
    <property type="entry name" value="ABC_transporter-like_CS"/>
</dbReference>
<feature type="domain" description="ABC transmembrane type-1" evidence="13">
    <location>
        <begin position="309"/>
        <end position="505"/>
    </location>
</feature>
<dbReference type="PROSITE" id="PS00211">
    <property type="entry name" value="ABC_TRANSPORTER_1"/>
    <property type="match status" value="1"/>
</dbReference>
<dbReference type="InterPro" id="IPR010065">
    <property type="entry name" value="AA_ABC_transptr_permease_3TM"/>
</dbReference>
<dbReference type="Pfam" id="PF00497">
    <property type="entry name" value="SBP_bac_3"/>
    <property type="match status" value="1"/>
</dbReference>